<sequence>MSLRVAVMLFSCLLLPAIASAGEPPAEQGSRVLFLPFETSAAGDYAYLADPVRNMLVARLAVGAGVEPVEGVETAGLLDGDGRVIPARLDALMDRYQADYLVAGRLDQSGERLTFQALVLALAAEENHQEFTAEAAGGAGVMTAIDQLAAEMSRRVFAPGRMVPLAEQSKTALTAPPVFQSPHPERAYKQGIYAVESALEGVEGLVPESLEVRRSGILPLTVQAMDVGDLDGDGLDEIVTASHGRILLYQERDGIFRQQHESPLPAGLRVHALTVADVDGDGRAEIYVSATDQEEAASLVLLWQEGNLHVRSSGLAWYLRPVAVPGEGLILLGQQTGMDSLLSPGVYRLSESKSALTGGPLLSLPAGVDLFDFIFADVTGDGAPETVAVDGNERILVYSPAGELLWAGGGDYSGSFRFLGLPAVAAQ</sequence>
<dbReference type="Pfam" id="PF13517">
    <property type="entry name" value="FG-GAP_3"/>
    <property type="match status" value="1"/>
</dbReference>
<name>A0A8J6TE96_9BACT</name>
<dbReference type="Gene3D" id="2.130.10.130">
    <property type="entry name" value="Integrin alpha, N-terminal"/>
    <property type="match status" value="1"/>
</dbReference>
<dbReference type="AlphaFoldDB" id="A0A8J6TE96"/>
<proteinExistence type="predicted"/>
<evidence type="ECO:0000256" key="2">
    <source>
        <dbReference type="SAM" id="SignalP"/>
    </source>
</evidence>
<dbReference type="InterPro" id="IPR013517">
    <property type="entry name" value="FG-GAP"/>
</dbReference>
<comment type="caution">
    <text evidence="3">The sequence shown here is derived from an EMBL/GenBank/DDBJ whole genome shotgun (WGS) entry which is preliminary data.</text>
</comment>
<evidence type="ECO:0000313" key="4">
    <source>
        <dbReference type="Proteomes" id="UP000599024"/>
    </source>
</evidence>
<dbReference type="SUPFAM" id="SSF69318">
    <property type="entry name" value="Integrin alpha N-terminal domain"/>
    <property type="match status" value="1"/>
</dbReference>
<organism evidence="3 4">
    <name type="scientific">Candidatus Desulfatifera sulfidica</name>
    <dbReference type="NCBI Taxonomy" id="2841691"/>
    <lineage>
        <taxon>Bacteria</taxon>
        <taxon>Pseudomonadati</taxon>
        <taxon>Thermodesulfobacteriota</taxon>
        <taxon>Desulfobulbia</taxon>
        <taxon>Desulfobulbales</taxon>
        <taxon>Desulfobulbaceae</taxon>
        <taxon>Candidatus Desulfatifera</taxon>
    </lineage>
</organism>
<gene>
    <name evidence="3" type="ORF">H8E79_07165</name>
</gene>
<feature type="non-terminal residue" evidence="3">
    <location>
        <position position="427"/>
    </location>
</feature>
<dbReference type="EMBL" id="JACNLK010000062">
    <property type="protein sequence ID" value="MBC8208929.1"/>
    <property type="molecule type" value="Genomic_DNA"/>
</dbReference>
<keyword evidence="1 2" id="KW-0732">Signal</keyword>
<dbReference type="Proteomes" id="UP000599024">
    <property type="component" value="Unassembled WGS sequence"/>
</dbReference>
<reference evidence="3 4" key="1">
    <citation type="submission" date="2020-08" db="EMBL/GenBank/DDBJ databases">
        <title>Bridging the membrane lipid divide: bacteria of the FCB group superphylum have the potential to synthesize archaeal ether lipids.</title>
        <authorList>
            <person name="Villanueva L."/>
            <person name="Von Meijenfeldt F.A.B."/>
            <person name="Westbye A.B."/>
            <person name="Yadav S."/>
            <person name="Hopmans E.C."/>
            <person name="Dutilh B.E."/>
            <person name="Sinninghe Damste J.S."/>
        </authorList>
    </citation>
    <scope>NUCLEOTIDE SEQUENCE [LARGE SCALE GENOMIC DNA]</scope>
    <source>
        <strain evidence="3">NIOZ-UU81</strain>
    </source>
</reference>
<accession>A0A8J6TE96</accession>
<protein>
    <submittedName>
        <fullName evidence="3">VCBS repeat-containing protein</fullName>
    </submittedName>
</protein>
<dbReference type="InterPro" id="IPR028994">
    <property type="entry name" value="Integrin_alpha_N"/>
</dbReference>
<evidence type="ECO:0000313" key="3">
    <source>
        <dbReference type="EMBL" id="MBC8208929.1"/>
    </source>
</evidence>
<evidence type="ECO:0000256" key="1">
    <source>
        <dbReference type="ARBA" id="ARBA00022729"/>
    </source>
</evidence>
<feature type="chain" id="PRO_5035241316" evidence="2">
    <location>
        <begin position="22"/>
        <end position="427"/>
    </location>
</feature>
<feature type="signal peptide" evidence="2">
    <location>
        <begin position="1"/>
        <end position="21"/>
    </location>
</feature>